<evidence type="ECO:0000256" key="7">
    <source>
        <dbReference type="SAM" id="Phobius"/>
    </source>
</evidence>
<keyword evidence="5 7" id="KW-0472">Membrane</keyword>
<name>A0AAN6WH05_9PEZI</name>
<organism evidence="8 9">
    <name type="scientific">Triangularia setosa</name>
    <dbReference type="NCBI Taxonomy" id="2587417"/>
    <lineage>
        <taxon>Eukaryota</taxon>
        <taxon>Fungi</taxon>
        <taxon>Dikarya</taxon>
        <taxon>Ascomycota</taxon>
        <taxon>Pezizomycotina</taxon>
        <taxon>Sordariomycetes</taxon>
        <taxon>Sordariomycetidae</taxon>
        <taxon>Sordariales</taxon>
        <taxon>Podosporaceae</taxon>
        <taxon>Triangularia</taxon>
    </lineage>
</organism>
<evidence type="ECO:0000256" key="1">
    <source>
        <dbReference type="ARBA" id="ARBA00004370"/>
    </source>
</evidence>
<evidence type="ECO:0000313" key="9">
    <source>
        <dbReference type="Proteomes" id="UP001302321"/>
    </source>
</evidence>
<reference evidence="8" key="2">
    <citation type="submission" date="2023-05" db="EMBL/GenBank/DDBJ databases">
        <authorList>
            <consortium name="Lawrence Berkeley National Laboratory"/>
            <person name="Steindorff A."/>
            <person name="Hensen N."/>
            <person name="Bonometti L."/>
            <person name="Westerberg I."/>
            <person name="Brannstrom I.O."/>
            <person name="Guillou S."/>
            <person name="Cros-Aarteil S."/>
            <person name="Calhoun S."/>
            <person name="Haridas S."/>
            <person name="Kuo A."/>
            <person name="Mondo S."/>
            <person name="Pangilinan J."/>
            <person name="Riley R."/>
            <person name="Labutti K."/>
            <person name="Andreopoulos B."/>
            <person name="Lipzen A."/>
            <person name="Chen C."/>
            <person name="Yanf M."/>
            <person name="Daum C."/>
            <person name="Ng V."/>
            <person name="Clum A."/>
            <person name="Ohm R."/>
            <person name="Martin F."/>
            <person name="Silar P."/>
            <person name="Natvig D."/>
            <person name="Lalanne C."/>
            <person name="Gautier V."/>
            <person name="Ament-Velasquez S.L."/>
            <person name="Kruys A."/>
            <person name="Hutchinson M.I."/>
            <person name="Powell A.J."/>
            <person name="Barry K."/>
            <person name="Miller A.N."/>
            <person name="Grigoriev I.V."/>
            <person name="Debuchy R."/>
            <person name="Gladieux P."/>
            <person name="Thoren M.H."/>
            <person name="Johannesson H."/>
        </authorList>
    </citation>
    <scope>NUCLEOTIDE SEQUENCE</scope>
    <source>
        <strain evidence="8">CBS 892.96</strain>
    </source>
</reference>
<keyword evidence="4 7" id="KW-1133">Transmembrane helix</keyword>
<dbReference type="PANTHER" id="PTHR48020:SF25">
    <property type="entry name" value="SUGAR TRANSPORTER, PUTATIVE (AFU_ORTHOLOGUE AFUA_7G05830)-RELATED"/>
    <property type="match status" value="1"/>
</dbReference>
<accession>A0AAN6WH05</accession>
<keyword evidence="2" id="KW-0813">Transport</keyword>
<feature type="transmembrane region" description="Helical" evidence="7">
    <location>
        <begin position="99"/>
        <end position="115"/>
    </location>
</feature>
<dbReference type="Pfam" id="PF00083">
    <property type="entry name" value="Sugar_tr"/>
    <property type="match status" value="2"/>
</dbReference>
<evidence type="ECO:0000256" key="6">
    <source>
        <dbReference type="SAM" id="MobiDB-lite"/>
    </source>
</evidence>
<dbReference type="GO" id="GO:0022857">
    <property type="term" value="F:transmembrane transporter activity"/>
    <property type="evidence" value="ECO:0007669"/>
    <property type="project" value="InterPro"/>
</dbReference>
<feature type="transmembrane region" description="Helical" evidence="7">
    <location>
        <begin position="246"/>
        <end position="268"/>
    </location>
</feature>
<keyword evidence="3 7" id="KW-0812">Transmembrane</keyword>
<keyword evidence="9" id="KW-1185">Reference proteome</keyword>
<evidence type="ECO:0000256" key="3">
    <source>
        <dbReference type="ARBA" id="ARBA00022692"/>
    </source>
</evidence>
<gene>
    <name evidence="8" type="ORF">QBC36DRAFT_307790</name>
</gene>
<evidence type="ECO:0000256" key="4">
    <source>
        <dbReference type="ARBA" id="ARBA00022989"/>
    </source>
</evidence>
<dbReference type="PANTHER" id="PTHR48020">
    <property type="entry name" value="PROTON MYO-INOSITOL COTRANSPORTER"/>
    <property type="match status" value="1"/>
</dbReference>
<dbReference type="InterPro" id="IPR005828">
    <property type="entry name" value="MFS_sugar_transport-like"/>
</dbReference>
<evidence type="ECO:0000313" key="8">
    <source>
        <dbReference type="EMBL" id="KAK4179972.1"/>
    </source>
</evidence>
<dbReference type="InterPro" id="IPR036259">
    <property type="entry name" value="MFS_trans_sf"/>
</dbReference>
<evidence type="ECO:0000256" key="2">
    <source>
        <dbReference type="ARBA" id="ARBA00022448"/>
    </source>
</evidence>
<dbReference type="GO" id="GO:0016020">
    <property type="term" value="C:membrane"/>
    <property type="evidence" value="ECO:0007669"/>
    <property type="project" value="UniProtKB-SubCell"/>
</dbReference>
<dbReference type="AlphaFoldDB" id="A0AAN6WH05"/>
<dbReference type="Proteomes" id="UP001302321">
    <property type="component" value="Unassembled WGS sequence"/>
</dbReference>
<dbReference type="EMBL" id="MU866107">
    <property type="protein sequence ID" value="KAK4179972.1"/>
    <property type="molecule type" value="Genomic_DNA"/>
</dbReference>
<evidence type="ECO:0000256" key="5">
    <source>
        <dbReference type="ARBA" id="ARBA00023136"/>
    </source>
</evidence>
<feature type="transmembrane region" description="Helical" evidence="7">
    <location>
        <begin position="304"/>
        <end position="329"/>
    </location>
</feature>
<proteinExistence type="predicted"/>
<dbReference type="SUPFAM" id="SSF103473">
    <property type="entry name" value="MFS general substrate transporter"/>
    <property type="match status" value="2"/>
</dbReference>
<comment type="caution">
    <text evidence="8">The sequence shown here is derived from an EMBL/GenBank/DDBJ whole genome shotgun (WGS) entry which is preliminary data.</text>
</comment>
<sequence>MAADNEKAHNRSNSTTSKASYAHHDGEREVLDRETTHKWSNPRHGRDSCQWRPNLLQESFCIAENTWLIGLTNGKPYLCRAIIGCWVTEPMNKRFGRRGTIFISCAIFGAGMLLASIHKHLVAYVYCSVFLGVRNRTKERDDTDFRSGVLPAKVERSAGYGELPLLPLDSWHPPFAMANVDSLQEQTTASIGTRKRIKEVFTIRCNRNAMIASEIVMFMQQFCGVNVIAYFSSEIFREAGYIEVEALATSLGFGVINFLFALPAFYTIDTYGCRNLLLTTFPLSVYSPGEGPVPFTYSAEAYPLYIRAIGMSFATATTWFFNFVLALTWPSMLEAFKPQGAFGWYAGWNIIGLDGSEIEGVFGGEEGDCGGSRWD</sequence>
<feature type="region of interest" description="Disordered" evidence="6">
    <location>
        <begin position="1"/>
        <end position="27"/>
    </location>
</feature>
<protein>
    <submittedName>
        <fullName evidence="8">Uncharacterized protein</fullName>
    </submittedName>
</protein>
<dbReference type="InterPro" id="IPR050814">
    <property type="entry name" value="Myo-inositol_Transporter"/>
</dbReference>
<dbReference type="Gene3D" id="1.20.1250.20">
    <property type="entry name" value="MFS general substrate transporter like domains"/>
    <property type="match status" value="2"/>
</dbReference>
<comment type="subcellular location">
    <subcellularLocation>
        <location evidence="1">Membrane</location>
    </subcellularLocation>
</comment>
<reference evidence="8" key="1">
    <citation type="journal article" date="2023" name="Mol. Phylogenet. Evol.">
        <title>Genome-scale phylogeny and comparative genomics of the fungal order Sordariales.</title>
        <authorList>
            <person name="Hensen N."/>
            <person name="Bonometti L."/>
            <person name="Westerberg I."/>
            <person name="Brannstrom I.O."/>
            <person name="Guillou S."/>
            <person name="Cros-Aarteil S."/>
            <person name="Calhoun S."/>
            <person name="Haridas S."/>
            <person name="Kuo A."/>
            <person name="Mondo S."/>
            <person name="Pangilinan J."/>
            <person name="Riley R."/>
            <person name="LaButti K."/>
            <person name="Andreopoulos B."/>
            <person name="Lipzen A."/>
            <person name="Chen C."/>
            <person name="Yan M."/>
            <person name="Daum C."/>
            <person name="Ng V."/>
            <person name="Clum A."/>
            <person name="Steindorff A."/>
            <person name="Ohm R.A."/>
            <person name="Martin F."/>
            <person name="Silar P."/>
            <person name="Natvig D.O."/>
            <person name="Lalanne C."/>
            <person name="Gautier V."/>
            <person name="Ament-Velasquez S.L."/>
            <person name="Kruys A."/>
            <person name="Hutchinson M.I."/>
            <person name="Powell A.J."/>
            <person name="Barry K."/>
            <person name="Miller A.N."/>
            <person name="Grigoriev I.V."/>
            <person name="Debuchy R."/>
            <person name="Gladieux P."/>
            <person name="Hiltunen Thoren M."/>
            <person name="Johannesson H."/>
        </authorList>
    </citation>
    <scope>NUCLEOTIDE SEQUENCE</scope>
    <source>
        <strain evidence="8">CBS 892.96</strain>
    </source>
</reference>